<gene>
    <name evidence="4" type="ORF">C7B82_05055</name>
</gene>
<reference evidence="4 5" key="2">
    <citation type="submission" date="2018-03" db="EMBL/GenBank/DDBJ databases">
        <title>The ancient ancestry and fast evolution of plastids.</title>
        <authorList>
            <person name="Moore K.R."/>
            <person name="Magnabosco C."/>
            <person name="Momper L."/>
            <person name="Gold D.A."/>
            <person name="Bosak T."/>
            <person name="Fournier G.P."/>
        </authorList>
    </citation>
    <scope>NUCLEOTIDE SEQUENCE [LARGE SCALE GENOMIC DNA]</scope>
    <source>
        <strain evidence="4 5">ULC18</strain>
    </source>
</reference>
<dbReference type="PROSITE" id="PS50005">
    <property type="entry name" value="TPR"/>
    <property type="match status" value="2"/>
</dbReference>
<dbReference type="EMBL" id="PVWK01000026">
    <property type="protein sequence ID" value="PSB32618.1"/>
    <property type="molecule type" value="Genomic_DNA"/>
</dbReference>
<dbReference type="RefSeq" id="WP_106255226.1">
    <property type="nucleotide sequence ID" value="NZ_CAWNSW010000014.1"/>
</dbReference>
<keyword evidence="1" id="KW-0802">TPR repeat</keyword>
<dbReference type="SUPFAM" id="SSF48452">
    <property type="entry name" value="TPR-like"/>
    <property type="match status" value="1"/>
</dbReference>
<evidence type="ECO:0000313" key="5">
    <source>
        <dbReference type="Proteomes" id="UP000239576"/>
    </source>
</evidence>
<feature type="region of interest" description="Disordered" evidence="2">
    <location>
        <begin position="279"/>
        <end position="303"/>
    </location>
</feature>
<evidence type="ECO:0000259" key="3">
    <source>
        <dbReference type="PROSITE" id="PS50076"/>
    </source>
</evidence>
<dbReference type="Proteomes" id="UP000239576">
    <property type="component" value="Unassembled WGS sequence"/>
</dbReference>
<dbReference type="InterPro" id="IPR036869">
    <property type="entry name" value="J_dom_sf"/>
</dbReference>
<name>A0A2T1EIW2_9CYAN</name>
<feature type="repeat" description="TPR" evidence="1">
    <location>
        <begin position="229"/>
        <end position="262"/>
    </location>
</feature>
<evidence type="ECO:0000256" key="1">
    <source>
        <dbReference type="PROSITE-ProRule" id="PRU00339"/>
    </source>
</evidence>
<dbReference type="SUPFAM" id="SSF46565">
    <property type="entry name" value="Chaperone J-domain"/>
    <property type="match status" value="1"/>
</dbReference>
<proteinExistence type="predicted"/>
<organism evidence="4 5">
    <name type="scientific">Stenomitos frigidus ULC18</name>
    <dbReference type="NCBI Taxonomy" id="2107698"/>
    <lineage>
        <taxon>Bacteria</taxon>
        <taxon>Bacillati</taxon>
        <taxon>Cyanobacteriota</taxon>
        <taxon>Cyanophyceae</taxon>
        <taxon>Leptolyngbyales</taxon>
        <taxon>Leptolyngbyaceae</taxon>
        <taxon>Stenomitos</taxon>
    </lineage>
</organism>
<sequence>MSQSTLTSEWLTNFSDPYAVLGISLAADDRRVLKRYRTVAKLLHPDHYTPEDDTTKDLASQLFARLVNPAYQKLKQEKGRKENVSLLRLQVRRLYRATPLAPKSDLACQLAQQPINGVDVFYEQAIAQLSDTQYQPLDQFEPLTQQLGELNLVYLQLKMGDVLMREKPTGIVSAAEARPIQFAPADTETISESYAQRHYRRAQEYMKKGNWKEAEQELRDAIKIEANKSEYHALLGVAYLQQNLQSMAKVYLRQALKLNPKDPLACRFAPKLGLEVAPPANGAQNGKAQKVQPDNKAAKHHGGLFGLFRSKK</sequence>
<evidence type="ECO:0000256" key="2">
    <source>
        <dbReference type="SAM" id="MobiDB-lite"/>
    </source>
</evidence>
<dbReference type="CDD" id="cd06257">
    <property type="entry name" value="DnaJ"/>
    <property type="match status" value="1"/>
</dbReference>
<dbReference type="Pfam" id="PF00226">
    <property type="entry name" value="DnaJ"/>
    <property type="match status" value="1"/>
</dbReference>
<dbReference type="Gene3D" id="1.25.40.10">
    <property type="entry name" value="Tetratricopeptide repeat domain"/>
    <property type="match status" value="1"/>
</dbReference>
<dbReference type="InterPro" id="IPR019734">
    <property type="entry name" value="TPR_rpt"/>
</dbReference>
<dbReference type="PROSITE" id="PS50076">
    <property type="entry name" value="DNAJ_2"/>
    <property type="match status" value="1"/>
</dbReference>
<dbReference type="Pfam" id="PF13181">
    <property type="entry name" value="TPR_8"/>
    <property type="match status" value="2"/>
</dbReference>
<comment type="caution">
    <text evidence="4">The sequence shown here is derived from an EMBL/GenBank/DDBJ whole genome shotgun (WGS) entry which is preliminary data.</text>
</comment>
<dbReference type="AlphaFoldDB" id="A0A2T1EIW2"/>
<feature type="repeat" description="TPR" evidence="1">
    <location>
        <begin position="195"/>
        <end position="228"/>
    </location>
</feature>
<feature type="domain" description="J" evidence="3">
    <location>
        <begin position="16"/>
        <end position="99"/>
    </location>
</feature>
<dbReference type="InterPro" id="IPR001623">
    <property type="entry name" value="DnaJ_domain"/>
</dbReference>
<accession>A0A2T1EIW2</accession>
<dbReference type="SMART" id="SM00028">
    <property type="entry name" value="TPR"/>
    <property type="match status" value="2"/>
</dbReference>
<keyword evidence="5" id="KW-1185">Reference proteome</keyword>
<protein>
    <submittedName>
        <fullName evidence="4">Molecular chaperone DnaJ</fullName>
    </submittedName>
</protein>
<reference evidence="5" key="1">
    <citation type="submission" date="2018-02" db="EMBL/GenBank/DDBJ databases">
        <authorList>
            <person name="Moore K."/>
            <person name="Momper L."/>
        </authorList>
    </citation>
    <scope>NUCLEOTIDE SEQUENCE [LARGE SCALE GENOMIC DNA]</scope>
    <source>
        <strain evidence="5">ULC18</strain>
    </source>
</reference>
<dbReference type="Gene3D" id="1.10.287.110">
    <property type="entry name" value="DnaJ domain"/>
    <property type="match status" value="1"/>
</dbReference>
<dbReference type="SMART" id="SM00271">
    <property type="entry name" value="DnaJ"/>
    <property type="match status" value="1"/>
</dbReference>
<evidence type="ECO:0000313" key="4">
    <source>
        <dbReference type="EMBL" id="PSB32618.1"/>
    </source>
</evidence>
<dbReference type="OrthoDB" id="494812at2"/>
<dbReference type="InterPro" id="IPR011990">
    <property type="entry name" value="TPR-like_helical_dom_sf"/>
</dbReference>